<evidence type="ECO:0008006" key="11">
    <source>
        <dbReference type="Google" id="ProtNLM"/>
    </source>
</evidence>
<comment type="caution">
    <text evidence="9">The sequence shown here is derived from an EMBL/GenBank/DDBJ whole genome shotgun (WGS) entry which is preliminary data.</text>
</comment>
<dbReference type="OrthoDB" id="9798629at2"/>
<comment type="similarity">
    <text evidence="2 7">Belongs to the ExbD/TolR family.</text>
</comment>
<dbReference type="AlphaFoldDB" id="A0A062XY06"/>
<gene>
    <name evidence="9" type="ORF">EG19_08370</name>
</gene>
<dbReference type="GO" id="GO:0022857">
    <property type="term" value="F:transmembrane transporter activity"/>
    <property type="evidence" value="ECO:0007669"/>
    <property type="project" value="InterPro"/>
</dbReference>
<comment type="subcellular location">
    <subcellularLocation>
        <location evidence="1">Cell membrane</location>
        <topology evidence="1">Single-pass membrane protein</topology>
    </subcellularLocation>
    <subcellularLocation>
        <location evidence="7">Cell membrane</location>
        <topology evidence="7">Single-pass type II membrane protein</topology>
    </subcellularLocation>
</comment>
<evidence type="ECO:0000256" key="5">
    <source>
        <dbReference type="ARBA" id="ARBA00022989"/>
    </source>
</evidence>
<accession>A0A062XY06</accession>
<evidence type="ECO:0000313" key="10">
    <source>
        <dbReference type="Proteomes" id="UP000027284"/>
    </source>
</evidence>
<name>A0A062XY06_9BACT</name>
<dbReference type="PANTHER" id="PTHR30558">
    <property type="entry name" value="EXBD MEMBRANE COMPONENT OF PMF-DRIVEN MACROMOLECULE IMPORT SYSTEM"/>
    <property type="match status" value="1"/>
</dbReference>
<keyword evidence="10" id="KW-1185">Reference proteome</keyword>
<keyword evidence="3" id="KW-1003">Cell membrane</keyword>
<dbReference type="InterPro" id="IPR003400">
    <property type="entry name" value="ExbD"/>
</dbReference>
<evidence type="ECO:0000313" key="9">
    <source>
        <dbReference type="EMBL" id="KDA53001.1"/>
    </source>
</evidence>
<dbReference type="EMBL" id="JMFG01000036">
    <property type="protein sequence ID" value="KDA53001.1"/>
    <property type="molecule type" value="Genomic_DNA"/>
</dbReference>
<dbReference type="Gene3D" id="3.30.420.270">
    <property type="match status" value="1"/>
</dbReference>
<protein>
    <recommendedName>
        <fullName evidence="11">Biopolymer transporter ExbD</fullName>
    </recommendedName>
</protein>
<evidence type="ECO:0000256" key="6">
    <source>
        <dbReference type="ARBA" id="ARBA00023136"/>
    </source>
</evidence>
<evidence type="ECO:0000256" key="7">
    <source>
        <dbReference type="RuleBase" id="RU003879"/>
    </source>
</evidence>
<keyword evidence="6 8" id="KW-0472">Membrane</keyword>
<evidence type="ECO:0000256" key="3">
    <source>
        <dbReference type="ARBA" id="ARBA00022475"/>
    </source>
</evidence>
<dbReference type="Pfam" id="PF02472">
    <property type="entry name" value="ExbD"/>
    <property type="match status" value="1"/>
</dbReference>
<dbReference type="RefSeq" id="WP_053335253.1">
    <property type="nucleotide sequence ID" value="NZ_JMFG01000036.1"/>
</dbReference>
<reference evidence="9 10" key="1">
    <citation type="submission" date="2014-04" db="EMBL/GenBank/DDBJ databases">
        <title>The Genome Sequence of Thermoanaerobaculum aquaticum MP-01, The First Cultivated Group 23 Acidobacterium.</title>
        <authorList>
            <person name="Stamps B.W."/>
            <person name="Losey N.A."/>
            <person name="Lawson P.A."/>
            <person name="Stevenson B.S."/>
        </authorList>
    </citation>
    <scope>NUCLEOTIDE SEQUENCE [LARGE SCALE GENOMIC DNA]</scope>
    <source>
        <strain evidence="9 10">MP-01</strain>
    </source>
</reference>
<evidence type="ECO:0000256" key="4">
    <source>
        <dbReference type="ARBA" id="ARBA00022692"/>
    </source>
</evidence>
<proteinExistence type="inferred from homology"/>
<sequence>MAFDISGSPSSAVRSEINVTPLVDVVLVLLIIFMVVTPLLQMGYDVNVPPKAEASNAPPPTDLVVVSLTADKGIFINKENVPLEQLRFRLAEILKNRSRGTVFFSADDRVKYADAVKVLDVMRASGAKNLGIVEEFVDPTSH</sequence>
<keyword evidence="5 8" id="KW-1133">Transmembrane helix</keyword>
<keyword evidence="7" id="KW-0813">Transport</keyword>
<dbReference type="Proteomes" id="UP000027284">
    <property type="component" value="Unassembled WGS sequence"/>
</dbReference>
<evidence type="ECO:0000256" key="8">
    <source>
        <dbReference type="SAM" id="Phobius"/>
    </source>
</evidence>
<evidence type="ECO:0000256" key="1">
    <source>
        <dbReference type="ARBA" id="ARBA00004162"/>
    </source>
</evidence>
<dbReference type="GO" id="GO:0015031">
    <property type="term" value="P:protein transport"/>
    <property type="evidence" value="ECO:0007669"/>
    <property type="project" value="UniProtKB-KW"/>
</dbReference>
<dbReference type="PANTHER" id="PTHR30558:SF7">
    <property type="entry name" value="TOL-PAL SYSTEM PROTEIN TOLR"/>
    <property type="match status" value="1"/>
</dbReference>
<keyword evidence="4 7" id="KW-0812">Transmembrane</keyword>
<keyword evidence="7" id="KW-0653">Protein transport</keyword>
<organism evidence="9 10">
    <name type="scientific">Thermoanaerobaculum aquaticum</name>
    <dbReference type="NCBI Taxonomy" id="1312852"/>
    <lineage>
        <taxon>Bacteria</taxon>
        <taxon>Pseudomonadati</taxon>
        <taxon>Acidobacteriota</taxon>
        <taxon>Thermoanaerobaculia</taxon>
        <taxon>Thermoanaerobaculales</taxon>
        <taxon>Thermoanaerobaculaceae</taxon>
        <taxon>Thermoanaerobaculum</taxon>
    </lineage>
</organism>
<dbReference type="STRING" id="1312852.EG19_08370"/>
<evidence type="ECO:0000256" key="2">
    <source>
        <dbReference type="ARBA" id="ARBA00005811"/>
    </source>
</evidence>
<feature type="transmembrane region" description="Helical" evidence="8">
    <location>
        <begin position="20"/>
        <end position="40"/>
    </location>
</feature>
<dbReference type="GO" id="GO:0005886">
    <property type="term" value="C:plasma membrane"/>
    <property type="evidence" value="ECO:0007669"/>
    <property type="project" value="UniProtKB-SubCell"/>
</dbReference>